<reference evidence="1 2" key="1">
    <citation type="submission" date="2021-06" db="EMBL/GenBank/DDBJ databases">
        <title>Whole genome sequence of Paenibacillus sophorae DSM23020 for comparative genomics.</title>
        <authorList>
            <person name="Kim M.-J."/>
            <person name="Lee G."/>
            <person name="Shin J.-H."/>
        </authorList>
    </citation>
    <scope>NUCLEOTIDE SEQUENCE [LARGE SCALE GENOMIC DNA]</scope>
    <source>
        <strain evidence="1 2">DSM 23020</strain>
    </source>
</reference>
<evidence type="ECO:0000313" key="1">
    <source>
        <dbReference type="EMBL" id="QWU16204.1"/>
    </source>
</evidence>
<dbReference type="Proteomes" id="UP000683429">
    <property type="component" value="Chromosome"/>
</dbReference>
<dbReference type="RefSeq" id="WP_175491926.1">
    <property type="nucleotide sequence ID" value="NZ_CP076607.1"/>
</dbReference>
<evidence type="ECO:0000313" key="2">
    <source>
        <dbReference type="Proteomes" id="UP000683429"/>
    </source>
</evidence>
<name>A0ABX8HDK4_9BACL</name>
<gene>
    <name evidence="1" type="ORF">KP014_02730</name>
</gene>
<proteinExistence type="predicted"/>
<organism evidence="1 2">
    <name type="scientific">Paenibacillus sophorae</name>
    <dbReference type="NCBI Taxonomy" id="1333845"/>
    <lineage>
        <taxon>Bacteria</taxon>
        <taxon>Bacillati</taxon>
        <taxon>Bacillota</taxon>
        <taxon>Bacilli</taxon>
        <taxon>Bacillales</taxon>
        <taxon>Paenibacillaceae</taxon>
        <taxon>Paenibacillus</taxon>
    </lineage>
</organism>
<protein>
    <submittedName>
        <fullName evidence="1">Uncharacterized protein</fullName>
    </submittedName>
</protein>
<accession>A0ABX8HDK4</accession>
<keyword evidence="2" id="KW-1185">Reference proteome</keyword>
<dbReference type="EMBL" id="CP076607">
    <property type="protein sequence ID" value="QWU16204.1"/>
    <property type="molecule type" value="Genomic_DNA"/>
</dbReference>
<sequence>MLQNDDFLEGAFAGLRWVFWYGRKSFWLRLYDDYCGYAAWNVVMAGMAG</sequence>